<dbReference type="InterPro" id="IPR004791">
    <property type="entry name" value="UvrC"/>
</dbReference>
<keyword evidence="3 7" id="KW-0228">DNA excision</keyword>
<evidence type="ECO:0000256" key="4">
    <source>
        <dbReference type="ARBA" id="ARBA00022881"/>
    </source>
</evidence>
<dbReference type="InterPro" id="IPR047296">
    <property type="entry name" value="GIY-YIG_UvrC_Cho"/>
</dbReference>
<dbReference type="PANTHER" id="PTHR30562">
    <property type="entry name" value="UVRC/OXIDOREDUCTASE"/>
    <property type="match status" value="1"/>
</dbReference>
<dbReference type="InterPro" id="IPR038476">
    <property type="entry name" value="UvrC_RNase_H_dom_sf"/>
</dbReference>
<dbReference type="CDD" id="cd10434">
    <property type="entry name" value="GIY-YIG_UvrC_Cho"/>
    <property type="match status" value="1"/>
</dbReference>
<dbReference type="PANTHER" id="PTHR30562:SF1">
    <property type="entry name" value="UVRABC SYSTEM PROTEIN C"/>
    <property type="match status" value="1"/>
</dbReference>
<organism evidence="11 12">
    <name type="scientific">Rhodohalobacter sulfatireducens</name>
    <dbReference type="NCBI Taxonomy" id="2911366"/>
    <lineage>
        <taxon>Bacteria</taxon>
        <taxon>Pseudomonadati</taxon>
        <taxon>Balneolota</taxon>
        <taxon>Balneolia</taxon>
        <taxon>Balneolales</taxon>
        <taxon>Balneolaceae</taxon>
        <taxon>Rhodohalobacter</taxon>
    </lineage>
</organism>
<keyword evidence="6 7" id="KW-0742">SOS response</keyword>
<keyword evidence="1 7" id="KW-0963">Cytoplasm</keyword>
<feature type="domain" description="UvrC family homology region profile" evidence="10">
    <location>
        <begin position="268"/>
        <end position="489"/>
    </location>
</feature>
<feature type="domain" description="UVR" evidence="8">
    <location>
        <begin position="205"/>
        <end position="240"/>
    </location>
</feature>
<reference evidence="11" key="2">
    <citation type="submission" date="2024-05" db="EMBL/GenBank/DDBJ databases">
        <title>Rhodohalobacter halophilus gen. nov., sp. nov., a moderately halophilic member of the family Balneolaceae.</title>
        <authorList>
            <person name="Xia J."/>
        </authorList>
    </citation>
    <scope>NUCLEOTIDE SEQUENCE</scope>
    <source>
        <strain evidence="11">WB101</strain>
    </source>
</reference>
<dbReference type="PROSITE" id="PS50151">
    <property type="entry name" value="UVR"/>
    <property type="match status" value="1"/>
</dbReference>
<proteinExistence type="inferred from homology"/>
<keyword evidence="12" id="KW-1185">Reference proteome</keyword>
<evidence type="ECO:0000313" key="11">
    <source>
        <dbReference type="EMBL" id="MCG2588165.1"/>
    </source>
</evidence>
<dbReference type="NCBIfam" id="TIGR00194">
    <property type="entry name" value="uvrC"/>
    <property type="match status" value="1"/>
</dbReference>
<comment type="similarity">
    <text evidence="7">Belongs to the UvrC family.</text>
</comment>
<dbReference type="NCBIfam" id="NF001824">
    <property type="entry name" value="PRK00558.1-5"/>
    <property type="match status" value="1"/>
</dbReference>
<dbReference type="HAMAP" id="MF_00203">
    <property type="entry name" value="UvrC"/>
    <property type="match status" value="1"/>
</dbReference>
<dbReference type="Pfam" id="PF02151">
    <property type="entry name" value="UVR"/>
    <property type="match status" value="1"/>
</dbReference>
<keyword evidence="5 7" id="KW-0234">DNA repair</keyword>
<dbReference type="RefSeq" id="WP_237853009.1">
    <property type="nucleotide sequence ID" value="NZ_JAKLWS010000005.1"/>
</dbReference>
<evidence type="ECO:0000259" key="8">
    <source>
        <dbReference type="PROSITE" id="PS50151"/>
    </source>
</evidence>
<protein>
    <recommendedName>
        <fullName evidence="7">UvrABC system protein C</fullName>
        <shortName evidence="7">Protein UvrC</shortName>
    </recommendedName>
    <alternativeName>
        <fullName evidence="7">Excinuclease ABC subunit C</fullName>
    </alternativeName>
</protein>
<evidence type="ECO:0000259" key="9">
    <source>
        <dbReference type="PROSITE" id="PS50164"/>
    </source>
</evidence>
<dbReference type="Pfam" id="PF08459">
    <property type="entry name" value="UvrC_RNaseH_dom"/>
    <property type="match status" value="1"/>
</dbReference>
<comment type="function">
    <text evidence="7">The UvrABC repair system catalyzes the recognition and processing of DNA lesions. UvrC both incises the 5' and 3' sides of the lesion. The N-terminal half is responsible for the 3' incision and the C-terminal half is responsible for the 5' incision.</text>
</comment>
<dbReference type="Gene3D" id="3.40.1440.10">
    <property type="entry name" value="GIY-YIG endonuclease"/>
    <property type="match status" value="1"/>
</dbReference>
<evidence type="ECO:0000313" key="12">
    <source>
        <dbReference type="Proteomes" id="UP001165366"/>
    </source>
</evidence>
<dbReference type="InterPro" id="IPR000305">
    <property type="entry name" value="GIY-YIG_endonuc"/>
</dbReference>
<dbReference type="EMBL" id="JAKLWS010000005">
    <property type="protein sequence ID" value="MCG2588165.1"/>
    <property type="molecule type" value="Genomic_DNA"/>
</dbReference>
<keyword evidence="2 7" id="KW-0227">DNA damage</keyword>
<dbReference type="SUPFAM" id="SSF82771">
    <property type="entry name" value="GIY-YIG endonuclease"/>
    <property type="match status" value="1"/>
</dbReference>
<sequence length="613" mass="71167">MSITLEEKIAHLPTSPGVYQFKDDRGNHLYVGKAKRLRHRVRSYFQDSSNHDGRIRVMVRKIEDVEVIVTDSEAEALILENTLIKRHQPRYNIMYRDDKSYPYICITNNERPRVFPTRTVIKDGSKYFGPYDHVGHMRRMLETIRKTFDLCTCAVSPKLIDKSKGMPKWHSCFDDYLENCSGDWELERYQTAMNKVERLLSGRTEKLMREIKEEMSIASDALEFEDAARLRDSLHALQKYNKKMKIVDNKNVNRDLFAIEVDEELMEACGVLFKIREGKLIGKFHRFLKNIEGIERGDMLQSFAEDYYTGQFAGEIPDEVYLSDEIEDIEPLSQYLWEQHGKKVPMRVPKIGEKRQFIEMAISNAKLKLGERKLEKEKAERSRIPQAVKDLKESLRLERLPRRIECFDNSNIQGSDPVAAMVCFVDAKPRKSEYKRFNIKTVEGADDYASMKEIVMRRYLRVKKEKQQPPDLILIDGGKGQLNAAVEALQEIGFLDHVEIAGLAKRLEEIYVPGKADPVMIPKKSPALKLLQSARDEAHRFAITFHRQKRGKRTVKTELTEIEGIGEKRAQELLKHFGSVKKIKESNLETLQDFLGKKTGESVYQHFNVLEKE</sequence>
<evidence type="ECO:0000256" key="5">
    <source>
        <dbReference type="ARBA" id="ARBA00023204"/>
    </source>
</evidence>
<dbReference type="SMART" id="SM00278">
    <property type="entry name" value="HhH1"/>
    <property type="match status" value="1"/>
</dbReference>
<dbReference type="Pfam" id="PF14520">
    <property type="entry name" value="HHH_5"/>
    <property type="match status" value="1"/>
</dbReference>
<name>A0ABS9KBG5_9BACT</name>
<dbReference type="Proteomes" id="UP001165366">
    <property type="component" value="Unassembled WGS sequence"/>
</dbReference>
<comment type="subunit">
    <text evidence="7">Interacts with UvrB in an incision complex.</text>
</comment>
<evidence type="ECO:0000256" key="6">
    <source>
        <dbReference type="ARBA" id="ARBA00023236"/>
    </source>
</evidence>
<dbReference type="InterPro" id="IPR010994">
    <property type="entry name" value="RuvA_2-like"/>
</dbReference>
<keyword evidence="4 7" id="KW-0267">Excision nuclease</keyword>
<evidence type="ECO:0000256" key="1">
    <source>
        <dbReference type="ARBA" id="ARBA00022490"/>
    </source>
</evidence>
<evidence type="ECO:0000256" key="3">
    <source>
        <dbReference type="ARBA" id="ARBA00022769"/>
    </source>
</evidence>
<dbReference type="InterPro" id="IPR036876">
    <property type="entry name" value="UVR_dom_sf"/>
</dbReference>
<dbReference type="SUPFAM" id="SSF46600">
    <property type="entry name" value="C-terminal UvrC-binding domain of UvrB"/>
    <property type="match status" value="1"/>
</dbReference>
<dbReference type="InterPro" id="IPR050066">
    <property type="entry name" value="UvrABC_protein_C"/>
</dbReference>
<feature type="domain" description="GIY-YIG" evidence="9">
    <location>
        <begin position="14"/>
        <end position="93"/>
    </location>
</feature>
<dbReference type="InterPro" id="IPR003583">
    <property type="entry name" value="Hlx-hairpin-Hlx_DNA-bd_motif"/>
</dbReference>
<evidence type="ECO:0000256" key="2">
    <source>
        <dbReference type="ARBA" id="ARBA00022763"/>
    </source>
</evidence>
<dbReference type="InterPro" id="IPR035901">
    <property type="entry name" value="GIY-YIG_endonuc_sf"/>
</dbReference>
<gene>
    <name evidence="7 11" type="primary">uvrC</name>
    <name evidence="11" type="ORF">L6773_06280</name>
</gene>
<dbReference type="SMART" id="SM00465">
    <property type="entry name" value="GIYc"/>
    <property type="match status" value="1"/>
</dbReference>
<evidence type="ECO:0000259" key="10">
    <source>
        <dbReference type="PROSITE" id="PS50165"/>
    </source>
</evidence>
<comment type="subcellular location">
    <subcellularLocation>
        <location evidence="7">Cytoplasm</location>
    </subcellularLocation>
</comment>
<evidence type="ECO:0000256" key="7">
    <source>
        <dbReference type="HAMAP-Rule" id="MF_00203"/>
    </source>
</evidence>
<reference evidence="11" key="1">
    <citation type="submission" date="2022-01" db="EMBL/GenBank/DDBJ databases">
        <authorList>
            <person name="Wang Y."/>
        </authorList>
    </citation>
    <scope>NUCLEOTIDE SEQUENCE</scope>
    <source>
        <strain evidence="11">WB101</strain>
    </source>
</reference>
<dbReference type="Gene3D" id="3.30.420.340">
    <property type="entry name" value="UvrC, RNAse H endonuclease domain"/>
    <property type="match status" value="1"/>
</dbReference>
<dbReference type="Pfam" id="PF01541">
    <property type="entry name" value="GIY-YIG"/>
    <property type="match status" value="1"/>
</dbReference>
<comment type="caution">
    <text evidence="11">The sequence shown here is derived from an EMBL/GenBank/DDBJ whole genome shotgun (WGS) entry which is preliminary data.</text>
</comment>
<accession>A0ABS9KBG5</accession>
<dbReference type="PROSITE" id="PS50165">
    <property type="entry name" value="UVRC"/>
    <property type="match status" value="1"/>
</dbReference>
<dbReference type="SUPFAM" id="SSF47781">
    <property type="entry name" value="RuvA domain 2-like"/>
    <property type="match status" value="1"/>
</dbReference>
<dbReference type="PROSITE" id="PS50164">
    <property type="entry name" value="GIY_YIG"/>
    <property type="match status" value="1"/>
</dbReference>
<dbReference type="Gene3D" id="4.10.860.10">
    <property type="entry name" value="UVR domain"/>
    <property type="match status" value="1"/>
</dbReference>
<dbReference type="InterPro" id="IPR001162">
    <property type="entry name" value="UvrC_RNase_H_dom"/>
</dbReference>
<dbReference type="Gene3D" id="1.10.150.20">
    <property type="entry name" value="5' to 3' exonuclease, C-terminal subdomain"/>
    <property type="match status" value="1"/>
</dbReference>
<dbReference type="InterPro" id="IPR001943">
    <property type="entry name" value="UVR_dom"/>
</dbReference>
<dbReference type="Pfam" id="PF22920">
    <property type="entry name" value="UvrC_RNaseH"/>
    <property type="match status" value="1"/>
</dbReference>